<dbReference type="Gene3D" id="1.20.1280.290">
    <property type="match status" value="2"/>
</dbReference>
<dbReference type="AlphaFoldDB" id="A0AAJ7TUY2"/>
<evidence type="ECO:0000256" key="4">
    <source>
        <dbReference type="ARBA" id="ARBA00021741"/>
    </source>
</evidence>
<dbReference type="Pfam" id="PF03083">
    <property type="entry name" value="MtN3_slv"/>
    <property type="match status" value="2"/>
</dbReference>
<evidence type="ECO:0000256" key="8">
    <source>
        <dbReference type="ARBA" id="ARBA00022692"/>
    </source>
</evidence>
<evidence type="ECO:0000256" key="9">
    <source>
        <dbReference type="ARBA" id="ARBA00022737"/>
    </source>
</evidence>
<evidence type="ECO:0000256" key="11">
    <source>
        <dbReference type="ARBA" id="ARBA00023034"/>
    </source>
</evidence>
<evidence type="ECO:0000256" key="10">
    <source>
        <dbReference type="ARBA" id="ARBA00022989"/>
    </source>
</evidence>
<dbReference type="GO" id="GO:0005886">
    <property type="term" value="C:plasma membrane"/>
    <property type="evidence" value="ECO:0007669"/>
    <property type="project" value="UniProtKB-SubCell"/>
</dbReference>
<keyword evidence="12 14" id="KW-0472">Membrane</keyword>
<dbReference type="Proteomes" id="UP001318040">
    <property type="component" value="Chromosome 39"/>
</dbReference>
<dbReference type="GO" id="GO:0051119">
    <property type="term" value="F:sugar transmembrane transporter activity"/>
    <property type="evidence" value="ECO:0007669"/>
    <property type="project" value="InterPro"/>
</dbReference>
<sequence>MLDDCVRFARAVGVWAVSECELCCCCCLLLLLLLVSGQKSLLLPRPPTRKWRPHVETGRPAHCPRVLCVLCAACTVRAVCAVSARGVFSVLCVRGVFSALCVRGVFSVLCVRGVFSVLCVRCVHFVHCVYSASSLVATLSAQQEWHHGFSGHHGHPAHRPARGGVCLHHPLVPLRLVRSICLKIKQKGSTIGLSMFPFVSLCVSCTLWLRYGLLLGDPTIVYVNAVGASIGVLFSIIFYVNTPHKRSLYRTMVGPALLLYSVLLYVKYLAEDEDAARPHLGMVCTLWTVVNYGSPLATLAEVVRSRSTESLAFPLCAANLVVGTEWFIYGLMLQDTFIQVPNLLGALLGLGQLSLFLVYPSSSKAPLSSTKVPPGAYV</sequence>
<keyword evidence="9" id="KW-0677">Repeat</keyword>
<comment type="subcellular location">
    <subcellularLocation>
        <location evidence="1">Cell membrane</location>
        <topology evidence="1">Multi-pass membrane protein</topology>
    </subcellularLocation>
    <subcellularLocation>
        <location evidence="2">Golgi apparatus membrane</location>
        <topology evidence="2">Multi-pass membrane protein</topology>
    </subcellularLocation>
</comment>
<evidence type="ECO:0000256" key="7">
    <source>
        <dbReference type="ARBA" id="ARBA00022597"/>
    </source>
</evidence>
<dbReference type="RefSeq" id="XP_032824039.1">
    <property type="nucleotide sequence ID" value="XM_032968148.1"/>
</dbReference>
<dbReference type="PANTHER" id="PTHR10791">
    <property type="entry name" value="RAG1-ACTIVATING PROTEIN 1"/>
    <property type="match status" value="1"/>
</dbReference>
<feature type="transmembrane region" description="Helical" evidence="14">
    <location>
        <begin position="221"/>
        <end position="240"/>
    </location>
</feature>
<evidence type="ECO:0000256" key="12">
    <source>
        <dbReference type="ARBA" id="ARBA00023136"/>
    </source>
</evidence>
<protein>
    <recommendedName>
        <fullName evidence="4">Sugar transporter SWEET1</fullName>
    </recommendedName>
    <alternativeName>
        <fullName evidence="13">Solute carrier family 50 member 1</fullName>
    </alternativeName>
</protein>
<evidence type="ECO:0000313" key="15">
    <source>
        <dbReference type="Proteomes" id="UP001318040"/>
    </source>
</evidence>
<evidence type="ECO:0000256" key="6">
    <source>
        <dbReference type="ARBA" id="ARBA00022475"/>
    </source>
</evidence>
<evidence type="ECO:0000256" key="3">
    <source>
        <dbReference type="ARBA" id="ARBA00007809"/>
    </source>
</evidence>
<dbReference type="GO" id="GO:0000139">
    <property type="term" value="C:Golgi membrane"/>
    <property type="evidence" value="ECO:0007669"/>
    <property type="project" value="UniProtKB-SubCell"/>
</dbReference>
<feature type="transmembrane region" description="Helical" evidence="14">
    <location>
        <begin position="247"/>
        <end position="268"/>
    </location>
</feature>
<dbReference type="KEGG" id="pmrn:116950426"/>
<evidence type="ECO:0000256" key="14">
    <source>
        <dbReference type="SAM" id="Phobius"/>
    </source>
</evidence>
<gene>
    <name evidence="16" type="primary">LOC116950426</name>
</gene>
<evidence type="ECO:0000256" key="13">
    <source>
        <dbReference type="ARBA" id="ARBA00031430"/>
    </source>
</evidence>
<keyword evidence="6" id="KW-1003">Cell membrane</keyword>
<keyword evidence="11" id="KW-0333">Golgi apparatus</keyword>
<comment type="similarity">
    <text evidence="3">Belongs to the SWEET sugar transporter family.</text>
</comment>
<feature type="transmembrane region" description="Helical" evidence="14">
    <location>
        <begin position="12"/>
        <end position="35"/>
    </location>
</feature>
<keyword evidence="15" id="KW-1185">Reference proteome</keyword>
<dbReference type="InterPro" id="IPR047664">
    <property type="entry name" value="SWEET"/>
</dbReference>
<dbReference type="PANTHER" id="PTHR10791:SF112">
    <property type="entry name" value="SUGAR TRANSPORTER SWEET1"/>
    <property type="match status" value="1"/>
</dbReference>
<keyword evidence="8 14" id="KW-0812">Transmembrane</keyword>
<reference evidence="16" key="1">
    <citation type="submission" date="2025-08" db="UniProtKB">
        <authorList>
            <consortium name="RefSeq"/>
        </authorList>
    </citation>
    <scope>IDENTIFICATION</scope>
    <source>
        <tissue evidence="16">Sperm</tissue>
    </source>
</reference>
<feature type="transmembrane region" description="Helical" evidence="14">
    <location>
        <begin position="311"/>
        <end position="332"/>
    </location>
</feature>
<evidence type="ECO:0000256" key="1">
    <source>
        <dbReference type="ARBA" id="ARBA00004651"/>
    </source>
</evidence>
<feature type="transmembrane region" description="Helical" evidence="14">
    <location>
        <begin position="188"/>
        <end position="209"/>
    </location>
</feature>
<dbReference type="FunFam" id="1.20.1280.290:FF:000004">
    <property type="entry name" value="Sugar transporter SWEET"/>
    <property type="match status" value="1"/>
</dbReference>
<accession>A0AAJ7TUY2</accession>
<organism evidence="15 16">
    <name type="scientific">Petromyzon marinus</name>
    <name type="common">Sea lamprey</name>
    <dbReference type="NCBI Taxonomy" id="7757"/>
    <lineage>
        <taxon>Eukaryota</taxon>
        <taxon>Metazoa</taxon>
        <taxon>Chordata</taxon>
        <taxon>Craniata</taxon>
        <taxon>Vertebrata</taxon>
        <taxon>Cyclostomata</taxon>
        <taxon>Hyperoartia</taxon>
        <taxon>Petromyzontiformes</taxon>
        <taxon>Petromyzontidae</taxon>
        <taxon>Petromyzon</taxon>
    </lineage>
</organism>
<feature type="transmembrane region" description="Helical" evidence="14">
    <location>
        <begin position="280"/>
        <end position="299"/>
    </location>
</feature>
<evidence type="ECO:0000256" key="5">
    <source>
        <dbReference type="ARBA" id="ARBA00022448"/>
    </source>
</evidence>
<keyword evidence="5" id="KW-0813">Transport</keyword>
<keyword evidence="10 14" id="KW-1133">Transmembrane helix</keyword>
<dbReference type="GeneID" id="116950426"/>
<evidence type="ECO:0000256" key="2">
    <source>
        <dbReference type="ARBA" id="ARBA00004653"/>
    </source>
</evidence>
<dbReference type="InterPro" id="IPR004316">
    <property type="entry name" value="SWEET_rpt"/>
</dbReference>
<evidence type="ECO:0000313" key="16">
    <source>
        <dbReference type="RefSeq" id="XP_032824039.1"/>
    </source>
</evidence>
<name>A0AAJ7TUY2_PETMA</name>
<keyword evidence="7" id="KW-0762">Sugar transport</keyword>
<feature type="transmembrane region" description="Helical" evidence="14">
    <location>
        <begin position="338"/>
        <end position="359"/>
    </location>
</feature>
<proteinExistence type="inferred from homology"/>